<evidence type="ECO:0000313" key="4">
    <source>
        <dbReference type="EMBL" id="HAR56904.1"/>
    </source>
</evidence>
<dbReference type="Gene3D" id="3.40.50.2300">
    <property type="match status" value="1"/>
</dbReference>
<proteinExistence type="predicted"/>
<accession>A0A348WQU2</accession>
<dbReference type="PROSITE" id="PS50110">
    <property type="entry name" value="RESPONSE_REGULATORY"/>
    <property type="match status" value="1"/>
</dbReference>
<sequence>MTISTLVVDDNANTRADIGSSLSSLDINLVFANDGLDGLKQAKEGCFDLLIIDHKMPLMDGLTLLKNLRQLGQYHHTPILFVTTQDVTEAEPLALKHGATRCLSKPLQAQFLCDVVSYYTKRSVA</sequence>
<feature type="domain" description="Response regulatory" evidence="3">
    <location>
        <begin position="4"/>
        <end position="120"/>
    </location>
</feature>
<protein>
    <submittedName>
        <fullName evidence="4">Two-component system response regulator</fullName>
    </submittedName>
</protein>
<dbReference type="EMBL" id="DMUP01000219">
    <property type="protein sequence ID" value="HAR56904.1"/>
    <property type="molecule type" value="Genomic_DNA"/>
</dbReference>
<dbReference type="InterPro" id="IPR001789">
    <property type="entry name" value="Sig_transdc_resp-reg_receiver"/>
</dbReference>
<dbReference type="Pfam" id="PF00072">
    <property type="entry name" value="Response_reg"/>
    <property type="match status" value="1"/>
</dbReference>
<comment type="caution">
    <text evidence="4">The sequence shown here is derived from an EMBL/GenBank/DDBJ whole genome shotgun (WGS) entry which is preliminary data.</text>
</comment>
<evidence type="ECO:0000313" key="5">
    <source>
        <dbReference type="Proteomes" id="UP000262878"/>
    </source>
</evidence>
<dbReference type="InterPro" id="IPR050595">
    <property type="entry name" value="Bact_response_regulator"/>
</dbReference>
<name>A0A348WQU2_9GAMM</name>
<evidence type="ECO:0000256" key="2">
    <source>
        <dbReference type="PROSITE-ProRule" id="PRU00169"/>
    </source>
</evidence>
<dbReference type="PANTHER" id="PTHR44591:SF3">
    <property type="entry name" value="RESPONSE REGULATORY DOMAIN-CONTAINING PROTEIN"/>
    <property type="match status" value="1"/>
</dbReference>
<dbReference type="Proteomes" id="UP000262878">
    <property type="component" value="Unassembled WGS sequence"/>
</dbReference>
<dbReference type="PANTHER" id="PTHR44591">
    <property type="entry name" value="STRESS RESPONSE REGULATOR PROTEIN 1"/>
    <property type="match status" value="1"/>
</dbReference>
<reference evidence="4 5" key="1">
    <citation type="journal article" date="2018" name="Nat. Biotechnol.">
        <title>A standardized bacterial taxonomy based on genome phylogeny substantially revises the tree of life.</title>
        <authorList>
            <person name="Parks D.H."/>
            <person name="Chuvochina M."/>
            <person name="Waite D.W."/>
            <person name="Rinke C."/>
            <person name="Skarshewski A."/>
            <person name="Chaumeil P.A."/>
            <person name="Hugenholtz P."/>
        </authorList>
    </citation>
    <scope>NUCLEOTIDE SEQUENCE [LARGE SCALE GENOMIC DNA]</scope>
    <source>
        <strain evidence="4">UBA9360</strain>
    </source>
</reference>
<dbReference type="SMART" id="SM00448">
    <property type="entry name" value="REC"/>
    <property type="match status" value="1"/>
</dbReference>
<dbReference type="InterPro" id="IPR011006">
    <property type="entry name" value="CheY-like_superfamily"/>
</dbReference>
<keyword evidence="1 2" id="KW-0597">Phosphoprotein</keyword>
<dbReference type="GO" id="GO:0000160">
    <property type="term" value="P:phosphorelay signal transduction system"/>
    <property type="evidence" value="ECO:0007669"/>
    <property type="project" value="InterPro"/>
</dbReference>
<dbReference type="STRING" id="314276.OS145_10165"/>
<gene>
    <name evidence="4" type="ORF">DCR58_09000</name>
</gene>
<dbReference type="SUPFAM" id="SSF52172">
    <property type="entry name" value="CheY-like"/>
    <property type="match status" value="1"/>
</dbReference>
<dbReference type="RefSeq" id="WP_272978197.1">
    <property type="nucleotide sequence ID" value="NZ_DBGH01000095.1"/>
</dbReference>
<organism evidence="4 5">
    <name type="scientific">Idiomarina baltica</name>
    <dbReference type="NCBI Taxonomy" id="190892"/>
    <lineage>
        <taxon>Bacteria</taxon>
        <taxon>Pseudomonadati</taxon>
        <taxon>Pseudomonadota</taxon>
        <taxon>Gammaproteobacteria</taxon>
        <taxon>Alteromonadales</taxon>
        <taxon>Idiomarinaceae</taxon>
        <taxon>Idiomarina</taxon>
    </lineage>
</organism>
<dbReference type="AlphaFoldDB" id="A0A348WQU2"/>
<evidence type="ECO:0000259" key="3">
    <source>
        <dbReference type="PROSITE" id="PS50110"/>
    </source>
</evidence>
<feature type="modified residue" description="4-aspartylphosphate" evidence="2">
    <location>
        <position position="53"/>
    </location>
</feature>
<evidence type="ECO:0000256" key="1">
    <source>
        <dbReference type="ARBA" id="ARBA00022553"/>
    </source>
</evidence>